<keyword evidence="1" id="KW-0862">Zinc</keyword>
<feature type="compositionally biased region" description="Polar residues" evidence="2">
    <location>
        <begin position="1"/>
        <end position="10"/>
    </location>
</feature>
<name>A0A1W5CS81_9LECA</name>
<dbReference type="PANTHER" id="PTHR15503">
    <property type="entry name" value="LDOC1 RELATED"/>
    <property type="match status" value="1"/>
</dbReference>
<evidence type="ECO:0000259" key="3">
    <source>
        <dbReference type="PROSITE" id="PS50158"/>
    </source>
</evidence>
<dbReference type="Proteomes" id="UP000192927">
    <property type="component" value="Unassembled WGS sequence"/>
</dbReference>
<dbReference type="InterPro" id="IPR032567">
    <property type="entry name" value="RTL1-rel"/>
</dbReference>
<feature type="compositionally biased region" description="Basic residues" evidence="2">
    <location>
        <begin position="519"/>
        <end position="528"/>
    </location>
</feature>
<dbReference type="Pfam" id="PF03732">
    <property type="entry name" value="Retrotrans_gag"/>
    <property type="match status" value="1"/>
</dbReference>
<dbReference type="Pfam" id="PF00098">
    <property type="entry name" value="zf-CCHC"/>
    <property type="match status" value="1"/>
</dbReference>
<feature type="region of interest" description="Disordered" evidence="2">
    <location>
        <begin position="65"/>
        <end position="89"/>
    </location>
</feature>
<keyword evidence="1" id="KW-0863">Zinc-finger</keyword>
<keyword evidence="1" id="KW-0479">Metal-binding</keyword>
<accession>A0A1W5CS81</accession>
<dbReference type="Gene3D" id="4.10.60.10">
    <property type="entry name" value="Zinc finger, CCHC-type"/>
    <property type="match status" value="1"/>
</dbReference>
<feature type="region of interest" description="Disordered" evidence="2">
    <location>
        <begin position="1"/>
        <end position="43"/>
    </location>
</feature>
<feature type="domain" description="CCHC-type" evidence="3">
    <location>
        <begin position="274"/>
        <end position="287"/>
    </location>
</feature>
<evidence type="ECO:0000313" key="4">
    <source>
        <dbReference type="EMBL" id="SLM33519.1"/>
    </source>
</evidence>
<evidence type="ECO:0000313" key="5">
    <source>
        <dbReference type="Proteomes" id="UP000192927"/>
    </source>
</evidence>
<sequence>MAENPHSSSGALPPMVPVPSQDTVCKEPEVPDSQSARNTPMHSDNTVAMNTQIQLAKIQLASEKERTKQAELKARRWSTPDPLLPAPKRPRYKKRVKDKDLYRTKDYPHYRQYVHQIEQLPMELCLEESNRYLDYLVAEQWTAHRDEKSMEDTWDNQKAFLKSQLGDRDNRVYNAWMEWMNCHKLGRPGPGYEIKDLWTPGIPKLSQRFGYPCKEAQPSIGTEAHLQTTTTNTGSTGSTSVNVVKRNPHKPSTFITTKLHNPEPSQDRFFDGDCHYCGKRGHKELDCLKKKSDNIGGRTLPTTLASGSNCVAAASGATLATPTIFTGDCKKLDTFLLQLALYFKFNSSSFATDADKIQYAAYYLQGKAEEWFRPYIQEYTDNEDNPSQAEESTRRMFASFNRFKSEIRMVFGDIDCERTAERELMQLRQTKSAADYMAHFTRLSVATNWEDAALTVMYYAGLKDAVKDKIARGERPDNLRAVTTMAIRIDNRLYERRKEKGQTAYGNERKTAAYMSGHKCNKDRHHRNDKYGPKPMEIDTIEPKKKKTFDGDCYNCGKKGHLARDCRGPQQTKKSNKARGSNRVTHDWMNQCEQICMMGEDDSTSDPGSELGSSDREALEIAAQNWYLRRPKRERDQRAKDLIARQLYRVTDSTAMRHCPLHADLQRYIQSLDGEVD</sequence>
<feature type="compositionally biased region" description="Basic and acidic residues" evidence="2">
    <location>
        <begin position="65"/>
        <end position="74"/>
    </location>
</feature>
<proteinExistence type="predicted"/>
<keyword evidence="5" id="KW-1185">Reference proteome</keyword>
<protein>
    <submittedName>
        <fullName evidence="4">Zinc finger, CCHC-type</fullName>
    </submittedName>
</protein>
<evidence type="ECO:0000256" key="2">
    <source>
        <dbReference type="SAM" id="MobiDB-lite"/>
    </source>
</evidence>
<dbReference type="EMBL" id="FWEW01000051">
    <property type="protein sequence ID" value="SLM33519.1"/>
    <property type="molecule type" value="Genomic_DNA"/>
</dbReference>
<dbReference type="SMART" id="SM00343">
    <property type="entry name" value="ZnF_C2HC"/>
    <property type="match status" value="2"/>
</dbReference>
<dbReference type="GO" id="GO:0008270">
    <property type="term" value="F:zinc ion binding"/>
    <property type="evidence" value="ECO:0007669"/>
    <property type="project" value="UniProtKB-KW"/>
</dbReference>
<dbReference type="GO" id="GO:0003676">
    <property type="term" value="F:nucleic acid binding"/>
    <property type="evidence" value="ECO:0007669"/>
    <property type="project" value="InterPro"/>
</dbReference>
<dbReference type="InterPro" id="IPR005162">
    <property type="entry name" value="Retrotrans_gag_dom"/>
</dbReference>
<dbReference type="PANTHER" id="PTHR15503:SF22">
    <property type="entry name" value="TRANSPOSON TY3-I GAG POLYPROTEIN"/>
    <property type="match status" value="1"/>
</dbReference>
<dbReference type="PROSITE" id="PS50158">
    <property type="entry name" value="ZF_CCHC"/>
    <property type="match status" value="2"/>
</dbReference>
<dbReference type="InterPro" id="IPR036875">
    <property type="entry name" value="Znf_CCHC_sf"/>
</dbReference>
<evidence type="ECO:0000256" key="1">
    <source>
        <dbReference type="PROSITE-ProRule" id="PRU00047"/>
    </source>
</evidence>
<reference evidence="5" key="1">
    <citation type="submission" date="2017-03" db="EMBL/GenBank/DDBJ databases">
        <authorList>
            <person name="Sharma R."/>
            <person name="Thines M."/>
        </authorList>
    </citation>
    <scope>NUCLEOTIDE SEQUENCE [LARGE SCALE GENOMIC DNA]</scope>
</reference>
<dbReference type="SUPFAM" id="SSF57756">
    <property type="entry name" value="Retrovirus zinc finger-like domains"/>
    <property type="match status" value="1"/>
</dbReference>
<organism evidence="4 5">
    <name type="scientific">Lasallia pustulata</name>
    <dbReference type="NCBI Taxonomy" id="136370"/>
    <lineage>
        <taxon>Eukaryota</taxon>
        <taxon>Fungi</taxon>
        <taxon>Dikarya</taxon>
        <taxon>Ascomycota</taxon>
        <taxon>Pezizomycotina</taxon>
        <taxon>Lecanoromycetes</taxon>
        <taxon>OSLEUM clade</taxon>
        <taxon>Umbilicariomycetidae</taxon>
        <taxon>Umbilicariales</taxon>
        <taxon>Umbilicariaceae</taxon>
        <taxon>Lasallia</taxon>
    </lineage>
</organism>
<dbReference type="InterPro" id="IPR001878">
    <property type="entry name" value="Znf_CCHC"/>
</dbReference>
<feature type="region of interest" description="Disordered" evidence="2">
    <location>
        <begin position="516"/>
        <end position="538"/>
    </location>
</feature>
<feature type="domain" description="CCHC-type" evidence="3">
    <location>
        <begin position="553"/>
        <end position="567"/>
    </location>
</feature>
<feature type="compositionally biased region" description="Polar residues" evidence="2">
    <location>
        <begin position="32"/>
        <end position="43"/>
    </location>
</feature>
<dbReference type="AlphaFoldDB" id="A0A1W5CS81"/>